<dbReference type="InterPro" id="IPR039261">
    <property type="entry name" value="FNR_nucleotide-bd"/>
</dbReference>
<evidence type="ECO:0000256" key="3">
    <source>
        <dbReference type="ARBA" id="ARBA00023002"/>
    </source>
</evidence>
<keyword evidence="4" id="KW-1133">Transmembrane helix</keyword>
<comment type="caution">
    <text evidence="6">The sequence shown here is derived from an EMBL/GenBank/DDBJ whole genome shotgun (WGS) entry which is preliminary data.</text>
</comment>
<proteinExistence type="predicted"/>
<dbReference type="Proteomes" id="UP000634136">
    <property type="component" value="Unassembled WGS sequence"/>
</dbReference>
<feature type="transmembrane region" description="Helical" evidence="4">
    <location>
        <begin position="203"/>
        <end position="229"/>
    </location>
</feature>
<dbReference type="PANTHER" id="PTHR11972:SF79">
    <property type="entry name" value="FERRIC REDUCTION OXIDASE 4-RELATED"/>
    <property type="match status" value="1"/>
</dbReference>
<keyword evidence="4" id="KW-0812">Transmembrane</keyword>
<dbReference type="Pfam" id="PF08030">
    <property type="entry name" value="NAD_binding_6"/>
    <property type="match status" value="1"/>
</dbReference>
<dbReference type="InterPro" id="IPR000778">
    <property type="entry name" value="Cyt_b245_heavy_chain"/>
</dbReference>
<dbReference type="CDD" id="cd06186">
    <property type="entry name" value="NOX_Duox_like_FAD_NADP"/>
    <property type="match status" value="1"/>
</dbReference>
<dbReference type="Pfam" id="PF08022">
    <property type="entry name" value="FAD_binding_8"/>
    <property type="match status" value="1"/>
</dbReference>
<evidence type="ECO:0000256" key="1">
    <source>
        <dbReference type="ARBA" id="ARBA00022630"/>
    </source>
</evidence>
<keyword evidence="2" id="KW-0274">FAD</keyword>
<dbReference type="InterPro" id="IPR013121">
    <property type="entry name" value="Fe_red_NAD-bd_6"/>
</dbReference>
<keyword evidence="3" id="KW-0560">Oxidoreductase</keyword>
<dbReference type="GO" id="GO:0005886">
    <property type="term" value="C:plasma membrane"/>
    <property type="evidence" value="ECO:0007669"/>
    <property type="project" value="TreeGrafter"/>
</dbReference>
<evidence type="ECO:0000313" key="7">
    <source>
        <dbReference type="Proteomes" id="UP000634136"/>
    </source>
</evidence>
<keyword evidence="1" id="KW-0285">Flavoprotein</keyword>
<feature type="transmembrane region" description="Helical" evidence="4">
    <location>
        <begin position="249"/>
        <end position="270"/>
    </location>
</feature>
<evidence type="ECO:0000256" key="2">
    <source>
        <dbReference type="ARBA" id="ARBA00022827"/>
    </source>
</evidence>
<dbReference type="InterPro" id="IPR050369">
    <property type="entry name" value="RBOH/FRE"/>
</dbReference>
<gene>
    <name evidence="6" type="ORF">G2W53_034075</name>
</gene>
<name>A0A834SZN7_9FABA</name>
<dbReference type="GO" id="GO:0000293">
    <property type="term" value="F:ferric-chelate reductase activity"/>
    <property type="evidence" value="ECO:0007669"/>
    <property type="project" value="TreeGrafter"/>
</dbReference>
<dbReference type="InterPro" id="IPR013112">
    <property type="entry name" value="FAD-bd_8"/>
</dbReference>
<dbReference type="PANTHER" id="PTHR11972">
    <property type="entry name" value="NADPH OXIDASE"/>
    <property type="match status" value="1"/>
</dbReference>
<dbReference type="AlphaFoldDB" id="A0A834SZN7"/>
<evidence type="ECO:0000313" key="6">
    <source>
        <dbReference type="EMBL" id="KAF7813099.1"/>
    </source>
</evidence>
<dbReference type="Gene3D" id="3.40.50.80">
    <property type="entry name" value="Nucleotide-binding domain of ferredoxin-NADP reductase (FNR) module"/>
    <property type="match status" value="2"/>
</dbReference>
<feature type="domain" description="FAD-binding FR-type" evidence="5">
    <location>
        <begin position="1"/>
        <end position="70"/>
    </location>
</feature>
<reference evidence="6" key="1">
    <citation type="submission" date="2020-09" db="EMBL/GenBank/DDBJ databases">
        <title>Genome-Enabled Discovery of Anthraquinone Biosynthesis in Senna tora.</title>
        <authorList>
            <person name="Kang S.-H."/>
            <person name="Pandey R.P."/>
            <person name="Lee C.-M."/>
            <person name="Sim J.-S."/>
            <person name="Jeong J.-T."/>
            <person name="Choi B.-S."/>
            <person name="Jung M."/>
            <person name="Ginzburg D."/>
            <person name="Zhao K."/>
            <person name="Won S.Y."/>
            <person name="Oh T.-J."/>
            <person name="Yu Y."/>
            <person name="Kim N.-H."/>
            <person name="Lee O.R."/>
            <person name="Lee T.-H."/>
            <person name="Bashyal P."/>
            <person name="Kim T.-S."/>
            <person name="Lee W.-H."/>
            <person name="Kawkins C."/>
            <person name="Kim C.-K."/>
            <person name="Kim J.S."/>
            <person name="Ahn B.O."/>
            <person name="Rhee S.Y."/>
            <person name="Sohng J.K."/>
        </authorList>
    </citation>
    <scope>NUCLEOTIDE SEQUENCE</scope>
    <source>
        <tissue evidence="6">Leaf</tissue>
    </source>
</reference>
<organism evidence="6 7">
    <name type="scientific">Senna tora</name>
    <dbReference type="NCBI Taxonomy" id="362788"/>
    <lineage>
        <taxon>Eukaryota</taxon>
        <taxon>Viridiplantae</taxon>
        <taxon>Streptophyta</taxon>
        <taxon>Embryophyta</taxon>
        <taxon>Tracheophyta</taxon>
        <taxon>Spermatophyta</taxon>
        <taxon>Magnoliopsida</taxon>
        <taxon>eudicotyledons</taxon>
        <taxon>Gunneridae</taxon>
        <taxon>Pentapetalae</taxon>
        <taxon>rosids</taxon>
        <taxon>fabids</taxon>
        <taxon>Fabales</taxon>
        <taxon>Fabaceae</taxon>
        <taxon>Caesalpinioideae</taxon>
        <taxon>Cassia clade</taxon>
        <taxon>Senna</taxon>
    </lineage>
</organism>
<sequence>MVFLNVPSISKLQWHPFTVTSSSNMDSDELSVAIKTQGSWSHKLYDILLSSNLDRLQVSLEGPYGPSSSHFLRHEQLILVSGGSGITPFVSIIRDLLSQTQSQLQNQNDQNDVVVIPRVLLICAFKSSSDLTLLDLILPLTPSPSASTAQISRLHIQIQAYVTREAHEPPPPQAQAHTTRTLWFKPSPTLDSPISPVLGPNNWLWLAVIISSSFLMFLLLLGLVTRYYIYPLENEGPSGGVYHWTFKVLWFLFLQCAAIWVCCSVVFVWCKRRSGLESRQILNVECPTSEESPGSWRIYGSEREVESVPRRSLLEATKVYYGSRPDLKKILSECKGDDVGVLVCGPKKMRHEVATLCSSHSSGNNLHFEAISFNW</sequence>
<dbReference type="PROSITE" id="PS51384">
    <property type="entry name" value="FAD_FR"/>
    <property type="match status" value="1"/>
</dbReference>
<dbReference type="InterPro" id="IPR017927">
    <property type="entry name" value="FAD-bd_FR_type"/>
</dbReference>
<accession>A0A834SZN7</accession>
<dbReference type="PRINTS" id="PR00466">
    <property type="entry name" value="GP91PHOX"/>
</dbReference>
<keyword evidence="7" id="KW-1185">Reference proteome</keyword>
<protein>
    <submittedName>
        <fullName evidence="6">Ferric reductase</fullName>
    </submittedName>
</protein>
<dbReference type="SUPFAM" id="SSF52343">
    <property type="entry name" value="Ferredoxin reductase-like, C-terminal NADP-linked domain"/>
    <property type="match status" value="1"/>
</dbReference>
<dbReference type="EMBL" id="JAAIUW010000010">
    <property type="protein sequence ID" value="KAF7813099.1"/>
    <property type="molecule type" value="Genomic_DNA"/>
</dbReference>
<dbReference type="OrthoDB" id="167398at2759"/>
<keyword evidence="4" id="KW-0472">Membrane</keyword>
<evidence type="ECO:0000256" key="4">
    <source>
        <dbReference type="SAM" id="Phobius"/>
    </source>
</evidence>
<evidence type="ECO:0000259" key="5">
    <source>
        <dbReference type="PROSITE" id="PS51384"/>
    </source>
</evidence>